<dbReference type="Proteomes" id="UP000054549">
    <property type="component" value="Unassembled WGS sequence"/>
</dbReference>
<evidence type="ECO:0000313" key="2">
    <source>
        <dbReference type="EMBL" id="KIL64519.1"/>
    </source>
</evidence>
<dbReference type="EMBL" id="KN818248">
    <property type="protein sequence ID" value="KIL64519.1"/>
    <property type="molecule type" value="Genomic_DNA"/>
</dbReference>
<dbReference type="AlphaFoldDB" id="A0A0C2TCJ3"/>
<protein>
    <submittedName>
        <fullName evidence="2">Uncharacterized protein</fullName>
    </submittedName>
</protein>
<keyword evidence="3" id="KW-1185">Reference proteome</keyword>
<organism evidence="2 3">
    <name type="scientific">Amanita muscaria (strain Koide BX008)</name>
    <dbReference type="NCBI Taxonomy" id="946122"/>
    <lineage>
        <taxon>Eukaryota</taxon>
        <taxon>Fungi</taxon>
        <taxon>Dikarya</taxon>
        <taxon>Basidiomycota</taxon>
        <taxon>Agaricomycotina</taxon>
        <taxon>Agaricomycetes</taxon>
        <taxon>Agaricomycetidae</taxon>
        <taxon>Agaricales</taxon>
        <taxon>Pluteineae</taxon>
        <taxon>Amanitaceae</taxon>
        <taxon>Amanita</taxon>
    </lineage>
</organism>
<evidence type="ECO:0000313" key="3">
    <source>
        <dbReference type="Proteomes" id="UP000054549"/>
    </source>
</evidence>
<dbReference type="OrthoDB" id="3478523at2759"/>
<dbReference type="EMBL" id="KN818319">
    <property type="protein sequence ID" value="KIL59271.1"/>
    <property type="molecule type" value="Genomic_DNA"/>
</dbReference>
<dbReference type="HOGENOM" id="CLU_769599_0_0_1"/>
<proteinExistence type="predicted"/>
<gene>
    <name evidence="2" type="ORF">M378DRAFT_78075</name>
    <name evidence="1" type="ORF">M378DRAFT_85355</name>
</gene>
<reference evidence="2 3" key="1">
    <citation type="submission" date="2014-04" db="EMBL/GenBank/DDBJ databases">
        <title>Evolutionary Origins and Diversification of the Mycorrhizal Mutualists.</title>
        <authorList>
            <consortium name="DOE Joint Genome Institute"/>
            <consortium name="Mycorrhizal Genomics Consortium"/>
            <person name="Kohler A."/>
            <person name="Kuo A."/>
            <person name="Nagy L.G."/>
            <person name="Floudas D."/>
            <person name="Copeland A."/>
            <person name="Barry K.W."/>
            <person name="Cichocki N."/>
            <person name="Veneault-Fourrey C."/>
            <person name="LaButti K."/>
            <person name="Lindquist E.A."/>
            <person name="Lipzen A."/>
            <person name="Lundell T."/>
            <person name="Morin E."/>
            <person name="Murat C."/>
            <person name="Riley R."/>
            <person name="Ohm R."/>
            <person name="Sun H."/>
            <person name="Tunlid A."/>
            <person name="Henrissat B."/>
            <person name="Grigoriev I.V."/>
            <person name="Hibbett D.S."/>
            <person name="Martin F."/>
        </authorList>
    </citation>
    <scope>NUCLEOTIDE SEQUENCE [LARGE SCALE GENOMIC DNA]</scope>
    <source>
        <strain evidence="2 3">Koide BX008</strain>
    </source>
</reference>
<name>A0A0C2TCJ3_AMAMK</name>
<sequence length="348" mass="41151">MFVFSSAVKRLTSVPLELVHKIFEDFQLSRILHIICAHDLPYLDFCVASHYTIGKILPQDRLEEVKAFFTLYLDLLNLHRHPGLQYPHIPALECDAVVFTQKGGTPADVIYHITSAILIKLTHYDTFREALQPHASELLPSLYHIDATDITSLRHFFDIMFNAEMTLNKQKSEQLKRLAQMVKEHPRSLKRISDKSQELRRNEQHVIDQLMNLSEKMLKPQILDKRFVAKRHFAAHNLFLVPYDRLLRGFIKVIHQAGESLDFARTKYTPYGPEEPEKKECGGHRQPQFINEHWRSEFKHIHDRIQPMDEEELEWVESFLKVCRYMSEMKETWKADMSVSEYWRIHFD</sequence>
<accession>A0A0C2TCJ3</accession>
<evidence type="ECO:0000313" key="1">
    <source>
        <dbReference type="EMBL" id="KIL59271.1"/>
    </source>
</evidence>